<feature type="signal peptide" evidence="2">
    <location>
        <begin position="1"/>
        <end position="28"/>
    </location>
</feature>
<name>A0A165F247_EXIGL</name>
<dbReference type="AlphaFoldDB" id="A0A165F247"/>
<evidence type="ECO:0008006" key="5">
    <source>
        <dbReference type="Google" id="ProtNLM"/>
    </source>
</evidence>
<evidence type="ECO:0000313" key="3">
    <source>
        <dbReference type="EMBL" id="KZV88208.1"/>
    </source>
</evidence>
<evidence type="ECO:0000313" key="4">
    <source>
        <dbReference type="Proteomes" id="UP000077266"/>
    </source>
</evidence>
<feature type="region of interest" description="Disordered" evidence="1">
    <location>
        <begin position="26"/>
        <end position="59"/>
    </location>
</feature>
<evidence type="ECO:0000256" key="2">
    <source>
        <dbReference type="SAM" id="SignalP"/>
    </source>
</evidence>
<proteinExistence type="predicted"/>
<feature type="chain" id="PRO_5007857554" description="Secreted protein" evidence="2">
    <location>
        <begin position="29"/>
        <end position="72"/>
    </location>
</feature>
<dbReference type="InParanoid" id="A0A165F247"/>
<protein>
    <recommendedName>
        <fullName evidence="5">Secreted protein</fullName>
    </recommendedName>
</protein>
<gene>
    <name evidence="3" type="ORF">EXIGLDRAFT_722905</name>
</gene>
<feature type="compositionally biased region" description="Basic and acidic residues" evidence="1">
    <location>
        <begin position="49"/>
        <end position="59"/>
    </location>
</feature>
<evidence type="ECO:0000256" key="1">
    <source>
        <dbReference type="SAM" id="MobiDB-lite"/>
    </source>
</evidence>
<dbReference type="Proteomes" id="UP000077266">
    <property type="component" value="Unassembled WGS sequence"/>
</dbReference>
<dbReference type="EMBL" id="KV426105">
    <property type="protein sequence ID" value="KZV88208.1"/>
    <property type="molecule type" value="Genomic_DNA"/>
</dbReference>
<reference evidence="3 4" key="1">
    <citation type="journal article" date="2016" name="Mol. Biol. Evol.">
        <title>Comparative Genomics of Early-Diverging Mushroom-Forming Fungi Provides Insights into the Origins of Lignocellulose Decay Capabilities.</title>
        <authorList>
            <person name="Nagy L.G."/>
            <person name="Riley R."/>
            <person name="Tritt A."/>
            <person name="Adam C."/>
            <person name="Daum C."/>
            <person name="Floudas D."/>
            <person name="Sun H."/>
            <person name="Yadav J.S."/>
            <person name="Pangilinan J."/>
            <person name="Larsson K.H."/>
            <person name="Matsuura K."/>
            <person name="Barry K."/>
            <person name="Labutti K."/>
            <person name="Kuo R."/>
            <person name="Ohm R.A."/>
            <person name="Bhattacharya S.S."/>
            <person name="Shirouzu T."/>
            <person name="Yoshinaga Y."/>
            <person name="Martin F.M."/>
            <person name="Grigoriev I.V."/>
            <person name="Hibbett D.S."/>
        </authorList>
    </citation>
    <scope>NUCLEOTIDE SEQUENCE [LARGE SCALE GENOMIC DNA]</scope>
    <source>
        <strain evidence="3 4">HHB12029</strain>
    </source>
</reference>
<organism evidence="3 4">
    <name type="scientific">Exidia glandulosa HHB12029</name>
    <dbReference type="NCBI Taxonomy" id="1314781"/>
    <lineage>
        <taxon>Eukaryota</taxon>
        <taxon>Fungi</taxon>
        <taxon>Dikarya</taxon>
        <taxon>Basidiomycota</taxon>
        <taxon>Agaricomycotina</taxon>
        <taxon>Agaricomycetes</taxon>
        <taxon>Auriculariales</taxon>
        <taxon>Exidiaceae</taxon>
        <taxon>Exidia</taxon>
    </lineage>
</organism>
<accession>A0A165F247</accession>
<keyword evidence="4" id="KW-1185">Reference proteome</keyword>
<keyword evidence="2" id="KW-0732">Signal</keyword>
<sequence>MFRGKQRHLALRVWTVTAITATAGFGSATTTSDPARHRYSEARGMSTRVPEDEAAPRRAEQYHHRCCIAGLD</sequence>